<comment type="pathway">
    <text evidence="3">Cofactor biosynthesis; riboflavin biosynthesis; riboflavin from 2-hydroxy-3-oxobutyl phosphate and 5-amino-6-(D-ribitylamino)uracil: step 2/2.</text>
</comment>
<evidence type="ECO:0000256" key="6">
    <source>
        <dbReference type="ARBA" id="ARBA00022619"/>
    </source>
</evidence>
<dbReference type="InterPro" id="IPR023366">
    <property type="entry name" value="ATP_synth_asu-like_sf"/>
</dbReference>
<gene>
    <name evidence="12" type="ORF">EPD60_05405</name>
</gene>
<dbReference type="PIRSF" id="PIRSF000498">
    <property type="entry name" value="Riboflavin_syn_A"/>
    <property type="match status" value="1"/>
</dbReference>
<dbReference type="Proteomes" id="UP000295334">
    <property type="component" value="Unassembled WGS sequence"/>
</dbReference>
<evidence type="ECO:0000256" key="10">
    <source>
        <dbReference type="PROSITE-ProRule" id="PRU00524"/>
    </source>
</evidence>
<comment type="caution">
    <text evidence="12">The sequence shown here is derived from an EMBL/GenBank/DDBJ whole genome shotgun (WGS) entry which is preliminary data.</text>
</comment>
<dbReference type="CDD" id="cd00402">
    <property type="entry name" value="Riboflavin_synthase_like"/>
    <property type="match status" value="1"/>
</dbReference>
<dbReference type="RefSeq" id="WP_131447625.1">
    <property type="nucleotide sequence ID" value="NZ_SJZI01000008.1"/>
</dbReference>
<dbReference type="GO" id="GO:0009231">
    <property type="term" value="P:riboflavin biosynthetic process"/>
    <property type="evidence" value="ECO:0007669"/>
    <property type="project" value="UniProtKB-KW"/>
</dbReference>
<reference evidence="12 13" key="1">
    <citation type="submission" date="2019-03" db="EMBL/GenBank/DDBJ databases">
        <authorList>
            <person name="Kim M.K.M."/>
        </authorList>
    </citation>
    <scope>NUCLEOTIDE SEQUENCE [LARGE SCALE GENOMIC DNA]</scope>
    <source>
        <strain evidence="12 13">17J68-12</strain>
    </source>
</reference>
<keyword evidence="13" id="KW-1185">Reference proteome</keyword>
<dbReference type="PANTHER" id="PTHR21098:SF12">
    <property type="entry name" value="RIBOFLAVIN SYNTHASE"/>
    <property type="match status" value="1"/>
</dbReference>
<evidence type="ECO:0000256" key="8">
    <source>
        <dbReference type="ARBA" id="ARBA00022737"/>
    </source>
</evidence>
<evidence type="ECO:0000259" key="11">
    <source>
        <dbReference type="PROSITE" id="PS51177"/>
    </source>
</evidence>
<comment type="function">
    <text evidence="2">Catalyzes the dismutation of two molecules of 6,7-dimethyl-8-ribityllumazine, resulting in the formation of riboflavin and 5-amino-6-(D-ribitylamino)uracil.</text>
</comment>
<proteinExistence type="predicted"/>
<dbReference type="AlphaFoldDB" id="A0A4R1BK89"/>
<evidence type="ECO:0000256" key="7">
    <source>
        <dbReference type="ARBA" id="ARBA00022679"/>
    </source>
</evidence>
<dbReference type="InterPro" id="IPR026017">
    <property type="entry name" value="Lumazine-bd_dom"/>
</dbReference>
<accession>A0A4R1BK89</accession>
<feature type="repeat" description="Lumazine-binding" evidence="10">
    <location>
        <begin position="1"/>
        <end position="95"/>
    </location>
</feature>
<evidence type="ECO:0000256" key="3">
    <source>
        <dbReference type="ARBA" id="ARBA00004887"/>
    </source>
</evidence>
<feature type="repeat" description="Lumazine-binding" evidence="10">
    <location>
        <begin position="96"/>
        <end position="192"/>
    </location>
</feature>
<name>A0A4R1BK89_9BACT</name>
<dbReference type="SUPFAM" id="SSF63380">
    <property type="entry name" value="Riboflavin synthase domain-like"/>
    <property type="match status" value="2"/>
</dbReference>
<evidence type="ECO:0000256" key="9">
    <source>
        <dbReference type="NCBIfam" id="TIGR00187"/>
    </source>
</evidence>
<dbReference type="OrthoDB" id="9788537at2"/>
<dbReference type="GO" id="GO:0004746">
    <property type="term" value="F:riboflavin synthase activity"/>
    <property type="evidence" value="ECO:0007669"/>
    <property type="project" value="UniProtKB-UniRule"/>
</dbReference>
<evidence type="ECO:0000313" key="13">
    <source>
        <dbReference type="Proteomes" id="UP000295334"/>
    </source>
</evidence>
<dbReference type="InterPro" id="IPR001783">
    <property type="entry name" value="Lumazine-bd"/>
</dbReference>
<dbReference type="EC" id="2.5.1.9" evidence="4 9"/>
<comment type="catalytic activity">
    <reaction evidence="1">
        <text>2 6,7-dimethyl-8-(1-D-ribityl)lumazine + H(+) = 5-amino-6-(D-ribitylamino)uracil + riboflavin</text>
        <dbReference type="Rhea" id="RHEA:20772"/>
        <dbReference type="ChEBI" id="CHEBI:15378"/>
        <dbReference type="ChEBI" id="CHEBI:15934"/>
        <dbReference type="ChEBI" id="CHEBI:57986"/>
        <dbReference type="ChEBI" id="CHEBI:58201"/>
        <dbReference type="EC" id="2.5.1.9"/>
    </reaction>
</comment>
<dbReference type="PANTHER" id="PTHR21098">
    <property type="entry name" value="RIBOFLAVIN SYNTHASE ALPHA CHAIN"/>
    <property type="match status" value="1"/>
</dbReference>
<keyword evidence="8" id="KW-0677">Repeat</keyword>
<evidence type="ECO:0000313" key="12">
    <source>
        <dbReference type="EMBL" id="TCJ17628.1"/>
    </source>
</evidence>
<dbReference type="PROSITE" id="PS51177">
    <property type="entry name" value="LUMAZINE_BIND"/>
    <property type="match status" value="2"/>
</dbReference>
<dbReference type="Pfam" id="PF00677">
    <property type="entry name" value="Lum_binding"/>
    <property type="match status" value="2"/>
</dbReference>
<keyword evidence="7 12" id="KW-0808">Transferase</keyword>
<dbReference type="Gene3D" id="2.40.30.20">
    <property type="match status" value="2"/>
</dbReference>
<dbReference type="InterPro" id="IPR017938">
    <property type="entry name" value="Riboflavin_synthase-like_b-brl"/>
</dbReference>
<protein>
    <recommendedName>
        <fullName evidence="5 9">Riboflavin synthase</fullName>
        <ecNumber evidence="4 9">2.5.1.9</ecNumber>
    </recommendedName>
</protein>
<dbReference type="NCBIfam" id="TIGR00187">
    <property type="entry name" value="ribE"/>
    <property type="match status" value="1"/>
</dbReference>
<evidence type="ECO:0000256" key="1">
    <source>
        <dbReference type="ARBA" id="ARBA00000968"/>
    </source>
</evidence>
<dbReference type="NCBIfam" id="NF006767">
    <property type="entry name" value="PRK09289.1"/>
    <property type="match status" value="1"/>
</dbReference>
<keyword evidence="6" id="KW-0686">Riboflavin biosynthesis</keyword>
<dbReference type="EMBL" id="SJZI01000008">
    <property type="protein sequence ID" value="TCJ17628.1"/>
    <property type="molecule type" value="Genomic_DNA"/>
</dbReference>
<feature type="domain" description="Lumazine-binding" evidence="11">
    <location>
        <begin position="96"/>
        <end position="192"/>
    </location>
</feature>
<evidence type="ECO:0000256" key="4">
    <source>
        <dbReference type="ARBA" id="ARBA00012827"/>
    </source>
</evidence>
<feature type="domain" description="Lumazine-binding" evidence="11">
    <location>
        <begin position="1"/>
        <end position="95"/>
    </location>
</feature>
<organism evidence="12 13">
    <name type="scientific">Flaviaesturariibacter flavus</name>
    <dbReference type="NCBI Taxonomy" id="2502780"/>
    <lineage>
        <taxon>Bacteria</taxon>
        <taxon>Pseudomonadati</taxon>
        <taxon>Bacteroidota</taxon>
        <taxon>Chitinophagia</taxon>
        <taxon>Chitinophagales</taxon>
        <taxon>Chitinophagaceae</taxon>
        <taxon>Flaviaestuariibacter</taxon>
    </lineage>
</organism>
<sequence length="197" mass="21818">MFTGIIEAFGTVREVAGQGANKSFWLQSPLAAELKVDQSLAHNGVCLTVEELRGDHYRVTAVAETLEKTNLHEWGPGTLVNLERSLLPSSRLDGHFVQGHVDSTGICEAIDDRQGSWELRFWFPKAFAPLVIEKGSIALNGVSLTVFDVRKKHFTVAIIPYTYAHTNLHTLGEGSLVNLEFDLIGKYLQRSLRLGKS</sequence>
<evidence type="ECO:0000256" key="5">
    <source>
        <dbReference type="ARBA" id="ARBA00013950"/>
    </source>
</evidence>
<evidence type="ECO:0000256" key="2">
    <source>
        <dbReference type="ARBA" id="ARBA00002803"/>
    </source>
</evidence>